<gene>
    <name evidence="7" type="ORF">SAMN05421771_3046</name>
</gene>
<feature type="domain" description="CcmH/CycL/Ccl2/NrfF N-terminal" evidence="6">
    <location>
        <begin position="24"/>
        <end position="128"/>
    </location>
</feature>
<dbReference type="CDD" id="cd16378">
    <property type="entry name" value="CcmH_N"/>
    <property type="match status" value="1"/>
</dbReference>
<feature type="transmembrane region" description="Helical" evidence="5">
    <location>
        <begin position="99"/>
        <end position="119"/>
    </location>
</feature>
<evidence type="ECO:0000313" key="7">
    <source>
        <dbReference type="EMBL" id="SFS17082.1"/>
    </source>
</evidence>
<reference evidence="7 8" key="1">
    <citation type="submission" date="2016-10" db="EMBL/GenBank/DDBJ databases">
        <authorList>
            <person name="de Groot N.N."/>
        </authorList>
    </citation>
    <scope>NUCLEOTIDE SEQUENCE [LARGE SCALE GENOMIC DNA]</scope>
    <source>
        <strain evidence="7 8">DSM 21001</strain>
    </source>
</reference>
<sequence>MRKYLSLVAGLLLCVGLMGAADPAQIYNKVGHEMMCVCGCNQILLECNHVGCPDSTRMIGELHDQVNLGGPENLILNWFAAKYGAIVLAAPMRGGFDDVAWITPMAVFLFATVGVAFLIKIWRKRRPPTDGPGSGAPPISDALRAQIRQETQY</sequence>
<keyword evidence="5" id="KW-1133">Transmembrane helix</keyword>
<evidence type="ECO:0000256" key="4">
    <source>
        <dbReference type="ARBA" id="ARBA00023004"/>
    </source>
</evidence>
<keyword evidence="4 5" id="KW-0408">Iron</keyword>
<name>A0A1I6MN32_9BACT</name>
<dbReference type="InterPro" id="IPR005616">
    <property type="entry name" value="CcmH/CycL/Ccl2/NrfF_N"/>
</dbReference>
<dbReference type="InterPro" id="IPR038297">
    <property type="entry name" value="CcmH/CycL/NrfF/Ccl2_sf"/>
</dbReference>
<feature type="signal peptide" evidence="5">
    <location>
        <begin position="1"/>
        <end position="20"/>
    </location>
</feature>
<evidence type="ECO:0000313" key="8">
    <source>
        <dbReference type="Proteomes" id="UP000199024"/>
    </source>
</evidence>
<evidence type="ECO:0000256" key="5">
    <source>
        <dbReference type="RuleBase" id="RU364112"/>
    </source>
</evidence>
<keyword evidence="2 5" id="KW-0349">Heme</keyword>
<dbReference type="STRING" id="474950.SAMN05421771_3046"/>
<evidence type="ECO:0000256" key="2">
    <source>
        <dbReference type="ARBA" id="ARBA00022617"/>
    </source>
</evidence>
<dbReference type="AlphaFoldDB" id="A0A1I6MN32"/>
<dbReference type="GO" id="GO:0046872">
    <property type="term" value="F:metal ion binding"/>
    <property type="evidence" value="ECO:0007669"/>
    <property type="project" value="UniProtKB-KW"/>
</dbReference>
<keyword evidence="5" id="KW-0472">Membrane</keyword>
<dbReference type="RefSeq" id="WP_175529046.1">
    <property type="nucleotide sequence ID" value="NZ_FOZL01000001.1"/>
</dbReference>
<protein>
    <recommendedName>
        <fullName evidence="5">Cytochrome c-type biogenesis protein</fullName>
    </recommendedName>
</protein>
<dbReference type="Pfam" id="PF03918">
    <property type="entry name" value="CcmH"/>
    <property type="match status" value="1"/>
</dbReference>
<evidence type="ECO:0000256" key="3">
    <source>
        <dbReference type="ARBA" id="ARBA00022723"/>
    </source>
</evidence>
<feature type="chain" id="PRO_5011332554" description="Cytochrome c-type biogenesis protein" evidence="5">
    <location>
        <begin position="21"/>
        <end position="153"/>
    </location>
</feature>
<keyword evidence="8" id="KW-1185">Reference proteome</keyword>
<comment type="similarity">
    <text evidence="1 5">Belongs to the CcmH/CycL/Ccl2/NrfF family.</text>
</comment>
<keyword evidence="5" id="KW-0812">Transmembrane</keyword>
<dbReference type="Gene3D" id="1.10.8.640">
    <property type="entry name" value="Cytochrome C biogenesis protein"/>
    <property type="match status" value="1"/>
</dbReference>
<organism evidence="7 8">
    <name type="scientific">Granulicella pectinivorans</name>
    <dbReference type="NCBI Taxonomy" id="474950"/>
    <lineage>
        <taxon>Bacteria</taxon>
        <taxon>Pseudomonadati</taxon>
        <taxon>Acidobacteriota</taxon>
        <taxon>Terriglobia</taxon>
        <taxon>Terriglobales</taxon>
        <taxon>Acidobacteriaceae</taxon>
        <taxon>Granulicella</taxon>
    </lineage>
</organism>
<keyword evidence="3 5" id="KW-0479">Metal-binding</keyword>
<accession>A0A1I6MN32</accession>
<evidence type="ECO:0000256" key="1">
    <source>
        <dbReference type="ARBA" id="ARBA00010342"/>
    </source>
</evidence>
<proteinExistence type="inferred from homology"/>
<evidence type="ECO:0000259" key="6">
    <source>
        <dbReference type="Pfam" id="PF03918"/>
    </source>
</evidence>
<comment type="function">
    <text evidence="5">Possible subunit of a heme lyase.</text>
</comment>
<dbReference type="EMBL" id="FOZL01000001">
    <property type="protein sequence ID" value="SFS17082.1"/>
    <property type="molecule type" value="Genomic_DNA"/>
</dbReference>
<keyword evidence="5" id="KW-0732">Signal</keyword>
<dbReference type="Proteomes" id="UP000199024">
    <property type="component" value="Unassembled WGS sequence"/>
</dbReference>